<gene>
    <name evidence="7" type="ORF">scyTo_0008440</name>
</gene>
<dbReference type="PANTHER" id="PTHR14198:SF23">
    <property type="entry name" value="SI:CH211-137I24.10"/>
    <property type="match status" value="1"/>
</dbReference>
<accession>A0A401P9H1</accession>
<dbReference type="InterPro" id="IPR008661">
    <property type="entry name" value="L6_membrane"/>
</dbReference>
<feature type="transmembrane region" description="Helical" evidence="6">
    <location>
        <begin position="12"/>
        <end position="30"/>
    </location>
</feature>
<dbReference type="PANTHER" id="PTHR14198">
    <property type="entry name" value="TRANSMEMBRANE 4 L6 FAMILY MEMBER 1-RELATED"/>
    <property type="match status" value="1"/>
</dbReference>
<dbReference type="OrthoDB" id="9449742at2759"/>
<evidence type="ECO:0000313" key="7">
    <source>
        <dbReference type="EMBL" id="GCB69723.1"/>
    </source>
</evidence>
<evidence type="ECO:0000256" key="3">
    <source>
        <dbReference type="ARBA" id="ARBA00022692"/>
    </source>
</evidence>
<evidence type="ECO:0000256" key="6">
    <source>
        <dbReference type="SAM" id="Phobius"/>
    </source>
</evidence>
<sequence length="205" mass="22000">MCTGKCAKCIGTSLYPLAGCCIVANILLLFPNFEVEYVQDTAKLTPEILYLGGIFGGGILILFPAIHIHATGNRGCCANRCGMFLSVLFAALGVLGSAYCVITSSLGLANGPLCDVGTGNWTRPFSSDSTKLNLNFSISEENYLFHSEMWDMCKEPKDVVLFNVVLFALLIGFGVIELVLCLFQMVNGLFGCICGTCVKRRAGPV</sequence>
<organism evidence="7 8">
    <name type="scientific">Scyliorhinus torazame</name>
    <name type="common">Cloudy catshark</name>
    <name type="synonym">Catulus torazame</name>
    <dbReference type="NCBI Taxonomy" id="75743"/>
    <lineage>
        <taxon>Eukaryota</taxon>
        <taxon>Metazoa</taxon>
        <taxon>Chordata</taxon>
        <taxon>Craniata</taxon>
        <taxon>Vertebrata</taxon>
        <taxon>Chondrichthyes</taxon>
        <taxon>Elasmobranchii</taxon>
        <taxon>Galeomorphii</taxon>
        <taxon>Galeoidea</taxon>
        <taxon>Carcharhiniformes</taxon>
        <taxon>Scyliorhinidae</taxon>
        <taxon>Scyliorhinus</taxon>
    </lineage>
</organism>
<feature type="transmembrane region" description="Helical" evidence="6">
    <location>
        <begin position="50"/>
        <end position="70"/>
    </location>
</feature>
<keyword evidence="8" id="KW-1185">Reference proteome</keyword>
<evidence type="ECO:0000313" key="8">
    <source>
        <dbReference type="Proteomes" id="UP000288216"/>
    </source>
</evidence>
<dbReference type="Proteomes" id="UP000288216">
    <property type="component" value="Unassembled WGS sequence"/>
</dbReference>
<evidence type="ECO:0000256" key="5">
    <source>
        <dbReference type="ARBA" id="ARBA00023136"/>
    </source>
</evidence>
<dbReference type="OMA" id="CALANFM"/>
<comment type="subcellular location">
    <subcellularLocation>
        <location evidence="1">Membrane</location>
        <topology evidence="1">Multi-pass membrane protein</topology>
    </subcellularLocation>
</comment>
<keyword evidence="3 6" id="KW-0812">Transmembrane</keyword>
<evidence type="ECO:0000256" key="2">
    <source>
        <dbReference type="ARBA" id="ARBA00006193"/>
    </source>
</evidence>
<comment type="similarity">
    <text evidence="2">Belongs to the L6 tetraspanin family.</text>
</comment>
<keyword evidence="5 6" id="KW-0472">Membrane</keyword>
<evidence type="ECO:0000256" key="1">
    <source>
        <dbReference type="ARBA" id="ARBA00004141"/>
    </source>
</evidence>
<feature type="transmembrane region" description="Helical" evidence="6">
    <location>
        <begin position="82"/>
        <end position="106"/>
    </location>
</feature>
<dbReference type="Pfam" id="PF05805">
    <property type="entry name" value="L6_membrane"/>
    <property type="match status" value="1"/>
</dbReference>
<comment type="caution">
    <text evidence="7">The sequence shown here is derived from an EMBL/GenBank/DDBJ whole genome shotgun (WGS) entry which is preliminary data.</text>
</comment>
<evidence type="ECO:0000256" key="4">
    <source>
        <dbReference type="ARBA" id="ARBA00022989"/>
    </source>
</evidence>
<dbReference type="STRING" id="75743.A0A401P9H1"/>
<protein>
    <submittedName>
        <fullName evidence="7">Uncharacterized protein</fullName>
    </submittedName>
</protein>
<dbReference type="GO" id="GO:0016020">
    <property type="term" value="C:membrane"/>
    <property type="evidence" value="ECO:0007669"/>
    <property type="project" value="UniProtKB-SubCell"/>
</dbReference>
<feature type="transmembrane region" description="Helical" evidence="6">
    <location>
        <begin position="159"/>
        <end position="183"/>
    </location>
</feature>
<dbReference type="AlphaFoldDB" id="A0A401P9H1"/>
<dbReference type="EMBL" id="BFAA01003228">
    <property type="protein sequence ID" value="GCB69723.1"/>
    <property type="molecule type" value="Genomic_DNA"/>
</dbReference>
<proteinExistence type="inferred from homology"/>
<reference evidence="7 8" key="1">
    <citation type="journal article" date="2018" name="Nat. Ecol. Evol.">
        <title>Shark genomes provide insights into elasmobranch evolution and the origin of vertebrates.</title>
        <authorList>
            <person name="Hara Y"/>
            <person name="Yamaguchi K"/>
            <person name="Onimaru K"/>
            <person name="Kadota M"/>
            <person name="Koyanagi M"/>
            <person name="Keeley SD"/>
            <person name="Tatsumi K"/>
            <person name="Tanaka K"/>
            <person name="Motone F"/>
            <person name="Kageyama Y"/>
            <person name="Nozu R"/>
            <person name="Adachi N"/>
            <person name="Nishimura O"/>
            <person name="Nakagawa R"/>
            <person name="Tanegashima C"/>
            <person name="Kiyatake I"/>
            <person name="Matsumoto R"/>
            <person name="Murakumo K"/>
            <person name="Nishida K"/>
            <person name="Terakita A"/>
            <person name="Kuratani S"/>
            <person name="Sato K"/>
            <person name="Hyodo S Kuraku.S."/>
        </authorList>
    </citation>
    <scope>NUCLEOTIDE SEQUENCE [LARGE SCALE GENOMIC DNA]</scope>
</reference>
<name>A0A401P9H1_SCYTO</name>
<keyword evidence="4 6" id="KW-1133">Transmembrane helix</keyword>